<feature type="domain" description="DUF559" evidence="2">
    <location>
        <begin position="229"/>
        <end position="295"/>
    </location>
</feature>
<dbReference type="SUPFAM" id="SSF52980">
    <property type="entry name" value="Restriction endonuclease-like"/>
    <property type="match status" value="1"/>
</dbReference>
<dbReference type="Proteomes" id="UP001147653">
    <property type="component" value="Unassembled WGS sequence"/>
</dbReference>
<dbReference type="InterPro" id="IPR025159">
    <property type="entry name" value="AbiEi_N"/>
</dbReference>
<organism evidence="4 5">
    <name type="scientific">Solirubrobacter phytolaccae</name>
    <dbReference type="NCBI Taxonomy" id="1404360"/>
    <lineage>
        <taxon>Bacteria</taxon>
        <taxon>Bacillati</taxon>
        <taxon>Actinomycetota</taxon>
        <taxon>Thermoleophilia</taxon>
        <taxon>Solirubrobacterales</taxon>
        <taxon>Solirubrobacteraceae</taxon>
        <taxon>Solirubrobacter</taxon>
    </lineage>
</organism>
<gene>
    <name evidence="4" type="ORF">OJ997_25320</name>
</gene>
<feature type="domain" description="AbiEi antitoxin N-terminal" evidence="3">
    <location>
        <begin position="19"/>
        <end position="65"/>
    </location>
</feature>
<accession>A0A9X3NEA6</accession>
<dbReference type="InterPro" id="IPR011335">
    <property type="entry name" value="Restrct_endonuc-II-like"/>
</dbReference>
<proteinExistence type="predicted"/>
<protein>
    <submittedName>
        <fullName evidence="4">DUF559 domain-containing protein</fullName>
    </submittedName>
</protein>
<evidence type="ECO:0000256" key="1">
    <source>
        <dbReference type="SAM" id="MobiDB-lite"/>
    </source>
</evidence>
<evidence type="ECO:0000313" key="5">
    <source>
        <dbReference type="Proteomes" id="UP001147653"/>
    </source>
</evidence>
<feature type="region of interest" description="Disordered" evidence="1">
    <location>
        <begin position="1"/>
        <end position="20"/>
    </location>
</feature>
<keyword evidence="5" id="KW-1185">Reference proteome</keyword>
<evidence type="ECO:0000259" key="3">
    <source>
        <dbReference type="Pfam" id="PF13338"/>
    </source>
</evidence>
<comment type="caution">
    <text evidence="4">The sequence shown here is derived from an EMBL/GenBank/DDBJ whole genome shotgun (WGS) entry which is preliminary data.</text>
</comment>
<dbReference type="Pfam" id="PF13338">
    <property type="entry name" value="AbiEi_4"/>
    <property type="match status" value="1"/>
</dbReference>
<evidence type="ECO:0000313" key="4">
    <source>
        <dbReference type="EMBL" id="MDA0183654.1"/>
    </source>
</evidence>
<reference evidence="4" key="1">
    <citation type="submission" date="2022-10" db="EMBL/GenBank/DDBJ databases">
        <title>The WGS of Solirubrobacter phytolaccae KCTC 29190.</title>
        <authorList>
            <person name="Jiang Z."/>
        </authorList>
    </citation>
    <scope>NUCLEOTIDE SEQUENCE</scope>
    <source>
        <strain evidence="4">KCTC 29190</strain>
    </source>
</reference>
<dbReference type="InterPro" id="IPR007569">
    <property type="entry name" value="DUF559"/>
</dbReference>
<name>A0A9X3NEA6_9ACTN</name>
<dbReference type="Gene3D" id="3.40.960.10">
    <property type="entry name" value="VSR Endonuclease"/>
    <property type="match status" value="1"/>
</dbReference>
<dbReference type="EMBL" id="JAPDDP010000058">
    <property type="protein sequence ID" value="MDA0183654.1"/>
    <property type="molecule type" value="Genomic_DNA"/>
</dbReference>
<sequence>MSPKVRHTGVSGHTPSPDQRIRGVAARQRDLVTLTQLRHAGLTNGGIARRVDDGVLRRVFRGVYTTSQAVLSPETLGLAATMACGPGAGLSHYACGTLYGISRFRSSLIDVVSPRKRTLEGVRVHRSRTLTSSDITSIRGIPVTTVPRLYVDFADVLTPFQLANVIHEAAYENLSTSLPEAAGRHNQKTLAKAFELHAQGSAGTRSPAEDAFLDLDLPEPLVNVVHLGFEVDFRWPEQLVAVEVDGGQHVRRPYSRNADARRDEVLRAHGYTVLRFPAKAVLYRGSEVERRVLDTLSVRPAP</sequence>
<evidence type="ECO:0000259" key="2">
    <source>
        <dbReference type="Pfam" id="PF04480"/>
    </source>
</evidence>
<dbReference type="Pfam" id="PF04480">
    <property type="entry name" value="DUF559"/>
    <property type="match status" value="1"/>
</dbReference>
<dbReference type="AlphaFoldDB" id="A0A9X3NEA6"/>